<comment type="caution">
    <text evidence="2">The sequence shown here is derived from an EMBL/GenBank/DDBJ whole genome shotgun (WGS) entry which is preliminary data.</text>
</comment>
<sequence length="549" mass="60944">MTVCFTCWPGGPVAPPPCLRCGSRFEYFVAGLCHRCHRDGHPGVDSCRNCLAWGATRTHKWLCLGCNSWCRKYTISDDCSVCGRQSVLDHSRVCRLCRKQGALWRQPREKLDLVAANRHGQQLFLADMFVRRDKTQPQHPPVEHPPPPLRAMACHQLTLFEARRDLSQRGHRLGGLAERADPAMFALLEPIIGQHAAARGWNHHLIWRVRLGVQIMLGFQDTPGSTITASDAAALTGTEVPVVHVLEVFEHAGLLDDDRISAVQARLDRKLAELPQPMAGEVQQWATIMLNGSTIPPRRLPRSPITVGLQLGWMLPALHRWAEQGHTSLREISRTDVEAVLPSSGNPRALMGQGLKSLFRVLKGAKITFTDPARWVPTGHTQPKQPLPLDPAAIRDALDSPDIAQALIIALVAFHGLRNGQLRDLHLTDIHDGYLHIGDRTVPLAAPVRTRLSAYLDLRNKTWPETANPHLFVNYRTAYQFGPVGHRWVKLKVDIPGGVQALREDRILHEAHATGGDVRQICDLFGLSVQAATRYTATLDHPALIAADP</sequence>
<accession>A0A544XVG6</accession>
<dbReference type="GO" id="GO:0015074">
    <property type="term" value="P:DNA integration"/>
    <property type="evidence" value="ECO:0007669"/>
    <property type="project" value="InterPro"/>
</dbReference>
<dbReference type="AlphaFoldDB" id="A0A544XVG6"/>
<dbReference type="SUPFAM" id="SSF56349">
    <property type="entry name" value="DNA breaking-rejoining enzymes"/>
    <property type="match status" value="1"/>
</dbReference>
<protein>
    <submittedName>
        <fullName evidence="2">Uncharacterized protein</fullName>
    </submittedName>
</protein>
<dbReference type="GO" id="GO:0003677">
    <property type="term" value="F:DNA binding"/>
    <property type="evidence" value="ECO:0007669"/>
    <property type="project" value="InterPro"/>
</dbReference>
<organism evidence="2 3">
    <name type="scientific">Microbispora hainanensis</name>
    <dbReference type="NCBI Taxonomy" id="568844"/>
    <lineage>
        <taxon>Bacteria</taxon>
        <taxon>Bacillati</taxon>
        <taxon>Actinomycetota</taxon>
        <taxon>Actinomycetes</taxon>
        <taxon>Streptosporangiales</taxon>
        <taxon>Streptosporangiaceae</taxon>
        <taxon>Microbispora</taxon>
    </lineage>
</organism>
<evidence type="ECO:0000313" key="3">
    <source>
        <dbReference type="Proteomes" id="UP000316541"/>
    </source>
</evidence>
<proteinExistence type="predicted"/>
<dbReference type="Gene3D" id="1.10.443.10">
    <property type="entry name" value="Intergrase catalytic core"/>
    <property type="match status" value="1"/>
</dbReference>
<name>A0A544XVG6_9ACTN</name>
<keyword evidence="1" id="KW-0233">DNA recombination</keyword>
<reference evidence="2 3" key="1">
    <citation type="submission" date="2019-07" db="EMBL/GenBank/DDBJ databases">
        <title>Microbispora hainanensis DSM 45428.</title>
        <authorList>
            <person name="Thawai C."/>
        </authorList>
    </citation>
    <scope>NUCLEOTIDE SEQUENCE [LARGE SCALE GENOMIC DNA]</scope>
    <source>
        <strain evidence="2 3">DSM 45428</strain>
    </source>
</reference>
<dbReference type="InterPro" id="IPR013762">
    <property type="entry name" value="Integrase-like_cat_sf"/>
</dbReference>
<dbReference type="Proteomes" id="UP000316541">
    <property type="component" value="Unassembled WGS sequence"/>
</dbReference>
<dbReference type="EMBL" id="VIRM01000092">
    <property type="protein sequence ID" value="TQS08496.1"/>
    <property type="molecule type" value="Genomic_DNA"/>
</dbReference>
<evidence type="ECO:0000256" key="1">
    <source>
        <dbReference type="ARBA" id="ARBA00023172"/>
    </source>
</evidence>
<evidence type="ECO:0000313" key="2">
    <source>
        <dbReference type="EMBL" id="TQS08496.1"/>
    </source>
</evidence>
<dbReference type="GO" id="GO:0006310">
    <property type="term" value="P:DNA recombination"/>
    <property type="evidence" value="ECO:0007669"/>
    <property type="project" value="UniProtKB-KW"/>
</dbReference>
<gene>
    <name evidence="2" type="ORF">FLX08_38880</name>
</gene>
<dbReference type="InterPro" id="IPR011010">
    <property type="entry name" value="DNA_brk_join_enz"/>
</dbReference>